<dbReference type="SMART" id="SM00317">
    <property type="entry name" value="SET"/>
    <property type="match status" value="1"/>
</dbReference>
<dbReference type="InterPro" id="IPR001214">
    <property type="entry name" value="SET_dom"/>
</dbReference>
<dbReference type="SUPFAM" id="SSF82199">
    <property type="entry name" value="SET domain"/>
    <property type="match status" value="1"/>
</dbReference>
<dbReference type="PROSITE" id="PS50865">
    <property type="entry name" value="ZF_MYND_2"/>
    <property type="match status" value="1"/>
</dbReference>
<dbReference type="Pfam" id="PF00856">
    <property type="entry name" value="SET"/>
    <property type="match status" value="1"/>
</dbReference>
<dbReference type="PANTHER" id="PTHR12197">
    <property type="entry name" value="HISTONE-LYSINE N-METHYLTRANSFERASE SMYD"/>
    <property type="match status" value="1"/>
</dbReference>
<reference evidence="8 9" key="1">
    <citation type="journal article" date="2019" name="Sci. Rep.">
        <title>Comparative genomics of chytrid fungi reveal insights into the obligate biotrophic and pathogenic lifestyle of Synchytrium endobioticum.</title>
        <authorList>
            <person name="van de Vossenberg B.T.L.H."/>
            <person name="Warris S."/>
            <person name="Nguyen H.D.T."/>
            <person name="van Gent-Pelzer M.P.E."/>
            <person name="Joly D.L."/>
            <person name="van de Geest H.C."/>
            <person name="Bonants P.J.M."/>
            <person name="Smith D.S."/>
            <person name="Levesque C.A."/>
            <person name="van der Lee T.A.J."/>
        </authorList>
    </citation>
    <scope>NUCLEOTIDE SEQUENCE [LARGE SCALE GENOMIC DNA]</scope>
    <source>
        <strain evidence="8 9">JEL517</strain>
    </source>
</reference>
<dbReference type="AlphaFoldDB" id="A0A507C7Y1"/>
<organism evidence="8 9">
    <name type="scientific">Synchytrium microbalum</name>
    <dbReference type="NCBI Taxonomy" id="1806994"/>
    <lineage>
        <taxon>Eukaryota</taxon>
        <taxon>Fungi</taxon>
        <taxon>Fungi incertae sedis</taxon>
        <taxon>Chytridiomycota</taxon>
        <taxon>Chytridiomycota incertae sedis</taxon>
        <taxon>Chytridiomycetes</taxon>
        <taxon>Synchytriales</taxon>
        <taxon>Synchytriaceae</taxon>
        <taxon>Synchytrium</taxon>
    </lineage>
</organism>
<evidence type="ECO:0008006" key="10">
    <source>
        <dbReference type="Google" id="ProtNLM"/>
    </source>
</evidence>
<dbReference type="STRING" id="1806994.A0A507C7Y1"/>
<dbReference type="CDD" id="cd20071">
    <property type="entry name" value="SET_SMYD"/>
    <property type="match status" value="1"/>
</dbReference>
<dbReference type="OrthoDB" id="5945798at2759"/>
<evidence type="ECO:0000313" key="9">
    <source>
        <dbReference type="Proteomes" id="UP000319731"/>
    </source>
</evidence>
<dbReference type="InterPro" id="IPR050869">
    <property type="entry name" value="H3K4_H4K5_MeTrfase"/>
</dbReference>
<proteinExistence type="predicted"/>
<dbReference type="PANTHER" id="PTHR12197:SF294">
    <property type="entry name" value="POTENTIAL PROTEIN LYSINE METHYLTRANSFERASE SET6"/>
    <property type="match status" value="1"/>
</dbReference>
<dbReference type="InterPro" id="IPR002893">
    <property type="entry name" value="Znf_MYND"/>
</dbReference>
<protein>
    <recommendedName>
        <fullName evidence="10">SET domain-containing protein</fullName>
    </recommendedName>
</protein>
<evidence type="ECO:0000313" key="8">
    <source>
        <dbReference type="EMBL" id="TPX33633.1"/>
    </source>
</evidence>
<feature type="compositionally biased region" description="Basic residues" evidence="5">
    <location>
        <begin position="387"/>
        <end position="398"/>
    </location>
</feature>
<feature type="domain" description="MYND-type" evidence="7">
    <location>
        <begin position="55"/>
        <end position="98"/>
    </location>
</feature>
<dbReference type="InterPro" id="IPR046341">
    <property type="entry name" value="SET_dom_sf"/>
</dbReference>
<keyword evidence="9" id="KW-1185">Reference proteome</keyword>
<dbReference type="GO" id="GO:0008270">
    <property type="term" value="F:zinc ion binding"/>
    <property type="evidence" value="ECO:0007669"/>
    <property type="project" value="UniProtKB-KW"/>
</dbReference>
<sequence>MLSPAVFEEYPISLEHTEFRGREFFAKQNIAKGDLVIAASVYATGIFDSHKKKVCTTCLKWQNAHGSWLTRCSKCDKTFYCSLECRRLDRLAGHRKICLGLRKLAALKINQHEYGVLKLVLKVLMFADVEGEEKGDDDGEGDCEHGVPDQDVTSVISGPMDVLGCDPGITDGSLNEEVNTAKVNGADQTKLSPLPVSDTDAIDSSLNEELDVPEETETLITTPLPFPTYDELVALESHASNWATEEEQSYKKGIRFVKQFVETSALTRKVDETEIKNLVSRIETNGFGVWNHNGSCYGRAIAPHLSYFNHSCDPNCDVKGGSIMTVTANRDIVEGEPLTITYIETNAPVSARRAKLLEDYHFTCGCPRCETEAQLPQQKISYQSKAGGKKPGHRKKQVVPKVLEA</sequence>
<keyword evidence="1" id="KW-0479">Metal-binding</keyword>
<evidence type="ECO:0000256" key="4">
    <source>
        <dbReference type="PROSITE-ProRule" id="PRU00134"/>
    </source>
</evidence>
<feature type="region of interest" description="Disordered" evidence="5">
    <location>
        <begin position="382"/>
        <end position="405"/>
    </location>
</feature>
<dbReference type="Pfam" id="PF01753">
    <property type="entry name" value="zf-MYND"/>
    <property type="match status" value="1"/>
</dbReference>
<dbReference type="GO" id="GO:0005634">
    <property type="term" value="C:nucleus"/>
    <property type="evidence" value="ECO:0007669"/>
    <property type="project" value="TreeGrafter"/>
</dbReference>
<feature type="domain" description="SET" evidence="6">
    <location>
        <begin position="10"/>
        <end position="343"/>
    </location>
</feature>
<dbReference type="Proteomes" id="UP000319731">
    <property type="component" value="Unassembled WGS sequence"/>
</dbReference>
<evidence type="ECO:0000259" key="7">
    <source>
        <dbReference type="PROSITE" id="PS50865"/>
    </source>
</evidence>
<dbReference type="Gene3D" id="2.170.270.10">
    <property type="entry name" value="SET domain"/>
    <property type="match status" value="1"/>
</dbReference>
<accession>A0A507C7Y1</accession>
<evidence type="ECO:0000256" key="5">
    <source>
        <dbReference type="SAM" id="MobiDB-lite"/>
    </source>
</evidence>
<evidence type="ECO:0000256" key="3">
    <source>
        <dbReference type="ARBA" id="ARBA00022833"/>
    </source>
</evidence>
<gene>
    <name evidence="8" type="ORF">SmJEL517_g03512</name>
</gene>
<dbReference type="SUPFAM" id="SSF144232">
    <property type="entry name" value="HIT/MYND zinc finger-like"/>
    <property type="match status" value="1"/>
</dbReference>
<dbReference type="RefSeq" id="XP_031024575.1">
    <property type="nucleotide sequence ID" value="XM_031169440.1"/>
</dbReference>
<keyword evidence="2 4" id="KW-0863">Zinc-finger</keyword>
<dbReference type="EMBL" id="QEAO01000019">
    <property type="protein sequence ID" value="TPX33633.1"/>
    <property type="molecule type" value="Genomic_DNA"/>
</dbReference>
<dbReference type="Gene3D" id="6.10.140.2220">
    <property type="match status" value="1"/>
</dbReference>
<evidence type="ECO:0000256" key="1">
    <source>
        <dbReference type="ARBA" id="ARBA00022723"/>
    </source>
</evidence>
<evidence type="ECO:0000259" key="6">
    <source>
        <dbReference type="PROSITE" id="PS50280"/>
    </source>
</evidence>
<comment type="caution">
    <text evidence="8">The sequence shown here is derived from an EMBL/GenBank/DDBJ whole genome shotgun (WGS) entry which is preliminary data.</text>
</comment>
<dbReference type="PROSITE" id="PS50280">
    <property type="entry name" value="SET"/>
    <property type="match status" value="1"/>
</dbReference>
<evidence type="ECO:0000256" key="2">
    <source>
        <dbReference type="ARBA" id="ARBA00022771"/>
    </source>
</evidence>
<name>A0A507C7Y1_9FUNG</name>
<dbReference type="GeneID" id="42004737"/>
<keyword evidence="3" id="KW-0862">Zinc</keyword>